<accession>A0AAE3JJ29</accession>
<reference evidence="1" key="1">
    <citation type="submission" date="2021-08" db="EMBL/GenBank/DDBJ databases">
        <title>Comparative analyses of Brucepasteria parasyntrophica and Teretinema zuelzerae.</title>
        <authorList>
            <person name="Song Y."/>
            <person name="Brune A."/>
        </authorList>
    </citation>
    <scope>NUCLEOTIDE SEQUENCE</scope>
    <source>
        <strain evidence="1">DSM 1903</strain>
    </source>
</reference>
<proteinExistence type="predicted"/>
<dbReference type="Proteomes" id="UP001198163">
    <property type="component" value="Unassembled WGS sequence"/>
</dbReference>
<protein>
    <submittedName>
        <fullName evidence="1">Uncharacterized protein</fullName>
    </submittedName>
</protein>
<keyword evidence="2" id="KW-1185">Reference proteome</keyword>
<comment type="caution">
    <text evidence="1">The sequence shown here is derived from an EMBL/GenBank/DDBJ whole genome shotgun (WGS) entry which is preliminary data.</text>
</comment>
<dbReference type="EMBL" id="JAINWA010000003">
    <property type="protein sequence ID" value="MCD1655932.1"/>
    <property type="molecule type" value="Genomic_DNA"/>
</dbReference>
<sequence length="146" mass="17626">MDNTNNDLEVKFNKFLEYDGSLRDILIEKTELNDWKLLYDYLLRSDYKIEYIKDNAKQSLPKNIELLFEDKDHTHTLSIQEENIIFNIHMFFDLSRIEIDIDPRDFVANEQYQIIINFMKNINNILSKKIIITNENDHNNIFYSIN</sequence>
<gene>
    <name evidence="1" type="ORF">K7J14_14630</name>
</gene>
<evidence type="ECO:0000313" key="1">
    <source>
        <dbReference type="EMBL" id="MCD1655932.1"/>
    </source>
</evidence>
<dbReference type="RefSeq" id="WP_230758040.1">
    <property type="nucleotide sequence ID" value="NZ_JAINWA010000003.1"/>
</dbReference>
<dbReference type="AlphaFoldDB" id="A0AAE3JJ29"/>
<name>A0AAE3JJ29_9SPIR</name>
<evidence type="ECO:0000313" key="2">
    <source>
        <dbReference type="Proteomes" id="UP001198163"/>
    </source>
</evidence>
<organism evidence="1 2">
    <name type="scientific">Teretinema zuelzerae</name>
    <dbReference type="NCBI Taxonomy" id="156"/>
    <lineage>
        <taxon>Bacteria</taxon>
        <taxon>Pseudomonadati</taxon>
        <taxon>Spirochaetota</taxon>
        <taxon>Spirochaetia</taxon>
        <taxon>Spirochaetales</taxon>
        <taxon>Treponemataceae</taxon>
        <taxon>Teretinema</taxon>
    </lineage>
</organism>